<name>A0A382D7J4_9ZZZZ</name>
<sequence length="298" mass="33696">MLDNFITFYDWGYLDAGQFYSIGIPQSGIYGGDRHKLRLVDSPNYTAGQVWEGYRQNWTWESGISGTTQQPIMISGVFIDNAFYATGNVTHPFYVDHPNGRVVFDSALSVDKEVHLEYSHKWVQVVPAKGIPWFQQLQQGSFRNEENFQVASSGGWMQLGQTRVQLPAIAVEILPAVSTKPYALGGGEWVNTDIVFYIMTENHWECMNILDTIIKQNDRAIDLFDPTQVAMSGTSPFNYRNELRENAIPSGLYPNLVGNHSWGNRRCWINQSRGSNITELSPELYLGTARCSTEVLGY</sequence>
<gene>
    <name evidence="1" type="ORF">METZ01_LOCUS186963</name>
</gene>
<dbReference type="AlphaFoldDB" id="A0A382D7J4"/>
<organism evidence="1">
    <name type="scientific">marine metagenome</name>
    <dbReference type="NCBI Taxonomy" id="408172"/>
    <lineage>
        <taxon>unclassified sequences</taxon>
        <taxon>metagenomes</taxon>
        <taxon>ecological metagenomes</taxon>
    </lineage>
</organism>
<evidence type="ECO:0000313" key="1">
    <source>
        <dbReference type="EMBL" id="SVB34109.1"/>
    </source>
</evidence>
<protein>
    <submittedName>
        <fullName evidence="1">Uncharacterized protein</fullName>
    </submittedName>
</protein>
<proteinExistence type="predicted"/>
<accession>A0A382D7J4</accession>
<dbReference type="EMBL" id="UINC01037904">
    <property type="protein sequence ID" value="SVB34109.1"/>
    <property type="molecule type" value="Genomic_DNA"/>
</dbReference>
<reference evidence="1" key="1">
    <citation type="submission" date="2018-05" db="EMBL/GenBank/DDBJ databases">
        <authorList>
            <person name="Lanie J.A."/>
            <person name="Ng W.-L."/>
            <person name="Kazmierczak K.M."/>
            <person name="Andrzejewski T.M."/>
            <person name="Davidsen T.M."/>
            <person name="Wayne K.J."/>
            <person name="Tettelin H."/>
            <person name="Glass J.I."/>
            <person name="Rusch D."/>
            <person name="Podicherti R."/>
            <person name="Tsui H.-C.T."/>
            <person name="Winkler M.E."/>
        </authorList>
    </citation>
    <scope>NUCLEOTIDE SEQUENCE</scope>
</reference>